<proteinExistence type="predicted"/>
<gene>
    <name evidence="1" type="ORF">ANCCEY_11544</name>
</gene>
<protein>
    <submittedName>
        <fullName evidence="1">Uncharacterized protein</fullName>
    </submittedName>
</protein>
<keyword evidence="2" id="KW-1185">Reference proteome</keyword>
<organism evidence="1 2">
    <name type="scientific">Ancylostoma ceylanicum</name>
    <dbReference type="NCBI Taxonomy" id="53326"/>
    <lineage>
        <taxon>Eukaryota</taxon>
        <taxon>Metazoa</taxon>
        <taxon>Ecdysozoa</taxon>
        <taxon>Nematoda</taxon>
        <taxon>Chromadorea</taxon>
        <taxon>Rhabditida</taxon>
        <taxon>Rhabditina</taxon>
        <taxon>Rhabditomorpha</taxon>
        <taxon>Strongyloidea</taxon>
        <taxon>Ancylostomatidae</taxon>
        <taxon>Ancylostomatinae</taxon>
        <taxon>Ancylostoma</taxon>
    </lineage>
</organism>
<accession>A0A0D6LDV4</accession>
<name>A0A0D6LDV4_9BILA</name>
<evidence type="ECO:0000313" key="2">
    <source>
        <dbReference type="Proteomes" id="UP000054495"/>
    </source>
</evidence>
<dbReference type="EMBL" id="KE125304">
    <property type="protein sequence ID" value="EPB69373.1"/>
    <property type="molecule type" value="Genomic_DNA"/>
</dbReference>
<evidence type="ECO:0000313" key="1">
    <source>
        <dbReference type="EMBL" id="EPB69373.1"/>
    </source>
</evidence>
<dbReference type="AlphaFoldDB" id="A0A0D6LDV4"/>
<dbReference type="Proteomes" id="UP000054495">
    <property type="component" value="Unassembled WGS sequence"/>
</dbReference>
<sequence length="86" mass="9662">MWCTTLGDVPAIGVESSRVDITRQLPHLPSPFNPAVMAAQLGMFSNPQLLNMMQFVKIFNAALKEQHSGPSKEPLCEMFCKKKQNW</sequence>
<reference evidence="1 2" key="1">
    <citation type="submission" date="2013-05" db="EMBL/GenBank/DDBJ databases">
        <title>Draft genome of the parasitic nematode Anyclostoma ceylanicum.</title>
        <authorList>
            <person name="Mitreva M."/>
        </authorList>
    </citation>
    <scope>NUCLEOTIDE SEQUENCE [LARGE SCALE GENOMIC DNA]</scope>
</reference>